<reference evidence="1 2" key="1">
    <citation type="submission" date="2024-12" db="EMBL/GenBank/DDBJ databases">
        <title>The unique morphological basis and parallel evolutionary history of personate flowers in Penstemon.</title>
        <authorList>
            <person name="Depatie T.H."/>
            <person name="Wessinger C.A."/>
        </authorList>
    </citation>
    <scope>NUCLEOTIDE SEQUENCE [LARGE SCALE GENOMIC DNA]</scope>
    <source>
        <strain evidence="1">WTNN_2</strain>
        <tissue evidence="1">Leaf</tissue>
    </source>
</reference>
<dbReference type="AlphaFoldDB" id="A0ABD3RMN2"/>
<evidence type="ECO:0000313" key="2">
    <source>
        <dbReference type="Proteomes" id="UP001634393"/>
    </source>
</evidence>
<keyword evidence="2" id="KW-1185">Reference proteome</keyword>
<comment type="caution">
    <text evidence="1">The sequence shown here is derived from an EMBL/GenBank/DDBJ whole genome shotgun (WGS) entry which is preliminary data.</text>
</comment>
<gene>
    <name evidence="1" type="ORF">ACJIZ3_015448</name>
</gene>
<proteinExistence type="predicted"/>
<evidence type="ECO:0000313" key="1">
    <source>
        <dbReference type="EMBL" id="KAL3814180.1"/>
    </source>
</evidence>
<dbReference type="EMBL" id="JBJXBP010000008">
    <property type="protein sequence ID" value="KAL3814180.1"/>
    <property type="molecule type" value="Genomic_DNA"/>
</dbReference>
<name>A0ABD3RMN2_9LAMI</name>
<dbReference type="Proteomes" id="UP001634393">
    <property type="component" value="Unassembled WGS sequence"/>
</dbReference>
<protein>
    <submittedName>
        <fullName evidence="1">Uncharacterized protein</fullName>
    </submittedName>
</protein>
<accession>A0ABD3RMN2</accession>
<sequence>MDYLGLVDDKKIYLCHVNNNRFRKESISRLSSKEWHWCNWNGDG</sequence>
<organism evidence="1 2">
    <name type="scientific">Penstemon smallii</name>
    <dbReference type="NCBI Taxonomy" id="265156"/>
    <lineage>
        <taxon>Eukaryota</taxon>
        <taxon>Viridiplantae</taxon>
        <taxon>Streptophyta</taxon>
        <taxon>Embryophyta</taxon>
        <taxon>Tracheophyta</taxon>
        <taxon>Spermatophyta</taxon>
        <taxon>Magnoliopsida</taxon>
        <taxon>eudicotyledons</taxon>
        <taxon>Gunneridae</taxon>
        <taxon>Pentapetalae</taxon>
        <taxon>asterids</taxon>
        <taxon>lamiids</taxon>
        <taxon>Lamiales</taxon>
        <taxon>Plantaginaceae</taxon>
        <taxon>Cheloneae</taxon>
        <taxon>Penstemon</taxon>
    </lineage>
</organism>